<keyword evidence="3" id="KW-1185">Reference proteome</keyword>
<protein>
    <submittedName>
        <fullName evidence="2">Uncharacterized protein</fullName>
    </submittedName>
</protein>
<name>A0ABN9KT67_9NEOB</name>
<evidence type="ECO:0000313" key="2">
    <source>
        <dbReference type="EMBL" id="CAJ0923021.1"/>
    </source>
</evidence>
<comment type="caution">
    <text evidence="2">The sequence shown here is derived from an EMBL/GenBank/DDBJ whole genome shotgun (WGS) entry which is preliminary data.</text>
</comment>
<dbReference type="EMBL" id="CAUEEQ010002548">
    <property type="protein sequence ID" value="CAJ0923021.1"/>
    <property type="molecule type" value="Genomic_DNA"/>
</dbReference>
<reference evidence="2" key="1">
    <citation type="submission" date="2023-07" db="EMBL/GenBank/DDBJ databases">
        <authorList>
            <person name="Stuckert A."/>
        </authorList>
    </citation>
    <scope>NUCLEOTIDE SEQUENCE</scope>
</reference>
<feature type="compositionally biased region" description="Basic residues" evidence="1">
    <location>
        <begin position="77"/>
        <end position="86"/>
    </location>
</feature>
<dbReference type="Proteomes" id="UP001176940">
    <property type="component" value="Unassembled WGS sequence"/>
</dbReference>
<accession>A0ABN9KT67</accession>
<evidence type="ECO:0000256" key="1">
    <source>
        <dbReference type="SAM" id="MobiDB-lite"/>
    </source>
</evidence>
<feature type="region of interest" description="Disordered" evidence="1">
    <location>
        <begin position="77"/>
        <end position="102"/>
    </location>
</feature>
<organism evidence="2 3">
    <name type="scientific">Ranitomeya imitator</name>
    <name type="common">mimic poison frog</name>
    <dbReference type="NCBI Taxonomy" id="111125"/>
    <lineage>
        <taxon>Eukaryota</taxon>
        <taxon>Metazoa</taxon>
        <taxon>Chordata</taxon>
        <taxon>Craniata</taxon>
        <taxon>Vertebrata</taxon>
        <taxon>Euteleostomi</taxon>
        <taxon>Amphibia</taxon>
        <taxon>Batrachia</taxon>
        <taxon>Anura</taxon>
        <taxon>Neobatrachia</taxon>
        <taxon>Hyloidea</taxon>
        <taxon>Dendrobatidae</taxon>
        <taxon>Dendrobatinae</taxon>
        <taxon>Ranitomeya</taxon>
    </lineage>
</organism>
<proteinExistence type="predicted"/>
<sequence>MGVVVCSGASHLHRITSSSCLHAAAPAQMYFVCPVESRAKYCSAQALGLSDLSRRLRTAVLCSVLNRADKVRLRRSVKTRRGRPLKKMGGPGPDRSGASPGPLKVESFQKCCKAGLDLHHAVLSNEYLKVYCKTAALSAEIILTLLRYSGLPNESDETESLQPEIVRVFDNTTSLTIKWLEDVYGQKFTFYHTRTKTFSLEMQAWSMILNAGEKVTPKWKASLLPILCRKINQFQRFENWNIQGSSRDKVRAKTGK</sequence>
<evidence type="ECO:0000313" key="3">
    <source>
        <dbReference type="Proteomes" id="UP001176940"/>
    </source>
</evidence>
<gene>
    <name evidence="2" type="ORF">RIMI_LOCUS1900337</name>
</gene>